<dbReference type="InterPro" id="IPR050428">
    <property type="entry name" value="TCS_sensor_his_kinase"/>
</dbReference>
<dbReference type="PANTHER" id="PTHR45436:SF15">
    <property type="entry name" value="SENSOR HISTIDINE KINASE CUSS"/>
    <property type="match status" value="1"/>
</dbReference>
<comment type="catalytic activity">
    <reaction evidence="1">
        <text>ATP + protein L-histidine = ADP + protein N-phospho-L-histidine.</text>
        <dbReference type="EC" id="2.7.13.3"/>
    </reaction>
</comment>
<dbReference type="Gene3D" id="1.10.287.130">
    <property type="match status" value="1"/>
</dbReference>
<dbReference type="OrthoDB" id="9786919at2"/>
<dbReference type="Pfam" id="PF02518">
    <property type="entry name" value="HATPase_c"/>
    <property type="match status" value="1"/>
</dbReference>
<dbReference type="PROSITE" id="PS50885">
    <property type="entry name" value="HAMP"/>
    <property type="match status" value="1"/>
</dbReference>
<evidence type="ECO:0000256" key="1">
    <source>
        <dbReference type="ARBA" id="ARBA00000085"/>
    </source>
</evidence>
<evidence type="ECO:0000256" key="3">
    <source>
        <dbReference type="ARBA" id="ARBA00004236"/>
    </source>
</evidence>
<protein>
    <recommendedName>
        <fullName evidence="4">histidine kinase</fullName>
        <ecNumber evidence="4">2.7.13.3</ecNumber>
    </recommendedName>
</protein>
<evidence type="ECO:0000256" key="4">
    <source>
        <dbReference type="ARBA" id="ARBA00012438"/>
    </source>
</evidence>
<feature type="transmembrane region" description="Helical" evidence="13">
    <location>
        <begin position="24"/>
        <end position="49"/>
    </location>
</feature>
<evidence type="ECO:0000256" key="6">
    <source>
        <dbReference type="ARBA" id="ARBA00022679"/>
    </source>
</evidence>
<comment type="subcellular location">
    <subcellularLocation>
        <location evidence="3">Cell membrane</location>
    </subcellularLocation>
    <subcellularLocation>
        <location evidence="2">Membrane</location>
        <topology evidence="2">Multi-pass membrane protein</topology>
    </subcellularLocation>
</comment>
<feature type="region of interest" description="Disordered" evidence="12">
    <location>
        <begin position="398"/>
        <end position="421"/>
    </location>
</feature>
<dbReference type="CDD" id="cd06225">
    <property type="entry name" value="HAMP"/>
    <property type="match status" value="1"/>
</dbReference>
<dbReference type="SUPFAM" id="SSF55874">
    <property type="entry name" value="ATPase domain of HSP90 chaperone/DNA topoisomerase II/histidine kinase"/>
    <property type="match status" value="1"/>
</dbReference>
<sequence length="421" mass="45283">MTAQGRRPGRWYRRLPRWAQTVRFRLAVTNSLAVFGLGAVVIVVLYAGVASTVDQAALRELKQLRAELGMPADGPGSDTLHEAVSHYTKEKLAEYSLFGLGALFVLSAGTGWMLAGRALRPVDRITTTAREISGSDLSGRIRLQGPDDELRRLADTVDDMLDRLDGAFSGQRRILDDVSHELRTPLAVIQTNLEAVLSRDDVTEAERRQAAAVVGRATERMTHLVEDLLSSARRTAPAFGEQDLDAARVAAEAADEFAAVAAEQGVRVRRRLCRGRVVADAVALSRAVGNLLSNAVRFAPRGSTVLVATGQWGEWAYIAVRDEGPGIPEEHQSRIFDRFWRGRARGGADGEGERTGQTGLGLAIVRQIVEAHGGSVAVHSRPGEGSTFVLWLPDLDTRRAGGGESGGPPPADDPVALAAPR</sequence>
<evidence type="ECO:0000313" key="17">
    <source>
        <dbReference type="Proteomes" id="UP000237846"/>
    </source>
</evidence>
<evidence type="ECO:0000256" key="13">
    <source>
        <dbReference type="SAM" id="Phobius"/>
    </source>
</evidence>
<keyword evidence="9 13" id="KW-1133">Transmembrane helix</keyword>
<dbReference type="SMART" id="SM00388">
    <property type="entry name" value="HisKA"/>
    <property type="match status" value="1"/>
</dbReference>
<keyword evidence="17" id="KW-1185">Reference proteome</keyword>
<dbReference type="Pfam" id="PF00512">
    <property type="entry name" value="HisKA"/>
    <property type="match status" value="1"/>
</dbReference>
<dbReference type="GO" id="GO:0000155">
    <property type="term" value="F:phosphorelay sensor kinase activity"/>
    <property type="evidence" value="ECO:0007669"/>
    <property type="project" value="InterPro"/>
</dbReference>
<dbReference type="SUPFAM" id="SSF158472">
    <property type="entry name" value="HAMP domain-like"/>
    <property type="match status" value="1"/>
</dbReference>
<keyword evidence="6" id="KW-0808">Transferase</keyword>
<dbReference type="SMART" id="SM00304">
    <property type="entry name" value="HAMP"/>
    <property type="match status" value="1"/>
</dbReference>
<dbReference type="SUPFAM" id="SSF47384">
    <property type="entry name" value="Homodimeric domain of signal transducing histidine kinase"/>
    <property type="match status" value="1"/>
</dbReference>
<dbReference type="PANTHER" id="PTHR45436">
    <property type="entry name" value="SENSOR HISTIDINE KINASE YKOH"/>
    <property type="match status" value="1"/>
</dbReference>
<evidence type="ECO:0000259" key="15">
    <source>
        <dbReference type="PROSITE" id="PS50885"/>
    </source>
</evidence>
<evidence type="ECO:0000256" key="9">
    <source>
        <dbReference type="ARBA" id="ARBA00022989"/>
    </source>
</evidence>
<dbReference type="Proteomes" id="UP000237846">
    <property type="component" value="Unassembled WGS sequence"/>
</dbReference>
<dbReference type="PRINTS" id="PR00344">
    <property type="entry name" value="BCTRLSENSOR"/>
</dbReference>
<dbReference type="InterPro" id="IPR003661">
    <property type="entry name" value="HisK_dim/P_dom"/>
</dbReference>
<evidence type="ECO:0000259" key="14">
    <source>
        <dbReference type="PROSITE" id="PS50109"/>
    </source>
</evidence>
<keyword evidence="10" id="KW-0902">Two-component regulatory system</keyword>
<name>A0A2T0PUC4_9ACTN</name>
<dbReference type="CDD" id="cd00082">
    <property type="entry name" value="HisKA"/>
    <property type="match status" value="1"/>
</dbReference>
<evidence type="ECO:0000256" key="8">
    <source>
        <dbReference type="ARBA" id="ARBA00022777"/>
    </source>
</evidence>
<evidence type="ECO:0000256" key="5">
    <source>
        <dbReference type="ARBA" id="ARBA00022553"/>
    </source>
</evidence>
<dbReference type="PROSITE" id="PS50109">
    <property type="entry name" value="HIS_KIN"/>
    <property type="match status" value="1"/>
</dbReference>
<dbReference type="Gene3D" id="6.10.340.10">
    <property type="match status" value="1"/>
</dbReference>
<dbReference type="EMBL" id="PVZC01000010">
    <property type="protein sequence ID" value="PRX92491.1"/>
    <property type="molecule type" value="Genomic_DNA"/>
</dbReference>
<feature type="transmembrane region" description="Helical" evidence="13">
    <location>
        <begin position="95"/>
        <end position="115"/>
    </location>
</feature>
<organism evidence="16 17">
    <name type="scientific">Allonocardiopsis opalescens</name>
    <dbReference type="NCBI Taxonomy" id="1144618"/>
    <lineage>
        <taxon>Bacteria</taxon>
        <taxon>Bacillati</taxon>
        <taxon>Actinomycetota</taxon>
        <taxon>Actinomycetes</taxon>
        <taxon>Streptosporangiales</taxon>
        <taxon>Allonocardiopsis</taxon>
    </lineage>
</organism>
<evidence type="ECO:0000256" key="10">
    <source>
        <dbReference type="ARBA" id="ARBA00023012"/>
    </source>
</evidence>
<dbReference type="InterPro" id="IPR005467">
    <property type="entry name" value="His_kinase_dom"/>
</dbReference>
<keyword evidence="8 16" id="KW-0418">Kinase</keyword>
<gene>
    <name evidence="16" type="ORF">CLV72_110253</name>
</gene>
<proteinExistence type="predicted"/>
<keyword evidence="11 13" id="KW-0472">Membrane</keyword>
<dbReference type="Gene3D" id="3.30.565.10">
    <property type="entry name" value="Histidine kinase-like ATPase, C-terminal domain"/>
    <property type="match status" value="1"/>
</dbReference>
<feature type="domain" description="Histidine kinase" evidence="14">
    <location>
        <begin position="177"/>
        <end position="396"/>
    </location>
</feature>
<dbReference type="InterPro" id="IPR036097">
    <property type="entry name" value="HisK_dim/P_sf"/>
</dbReference>
<accession>A0A2T0PUC4</accession>
<dbReference type="RefSeq" id="WP_106252796.1">
    <property type="nucleotide sequence ID" value="NZ_PVZC01000010.1"/>
</dbReference>
<evidence type="ECO:0000256" key="2">
    <source>
        <dbReference type="ARBA" id="ARBA00004141"/>
    </source>
</evidence>
<dbReference type="Pfam" id="PF00672">
    <property type="entry name" value="HAMP"/>
    <property type="match status" value="1"/>
</dbReference>
<evidence type="ECO:0000313" key="16">
    <source>
        <dbReference type="EMBL" id="PRX92491.1"/>
    </source>
</evidence>
<comment type="caution">
    <text evidence="16">The sequence shown here is derived from an EMBL/GenBank/DDBJ whole genome shotgun (WGS) entry which is preliminary data.</text>
</comment>
<dbReference type="InterPro" id="IPR003594">
    <property type="entry name" value="HATPase_dom"/>
</dbReference>
<dbReference type="CDD" id="cd00075">
    <property type="entry name" value="HATPase"/>
    <property type="match status" value="1"/>
</dbReference>
<keyword evidence="5" id="KW-0597">Phosphoprotein</keyword>
<dbReference type="SMART" id="SM00387">
    <property type="entry name" value="HATPase_c"/>
    <property type="match status" value="1"/>
</dbReference>
<dbReference type="AlphaFoldDB" id="A0A2T0PUC4"/>
<dbReference type="InterPro" id="IPR004358">
    <property type="entry name" value="Sig_transdc_His_kin-like_C"/>
</dbReference>
<dbReference type="EC" id="2.7.13.3" evidence="4"/>
<evidence type="ECO:0000256" key="7">
    <source>
        <dbReference type="ARBA" id="ARBA00022692"/>
    </source>
</evidence>
<reference evidence="16 17" key="1">
    <citation type="submission" date="2018-03" db="EMBL/GenBank/DDBJ databases">
        <title>Genomic Encyclopedia of Archaeal and Bacterial Type Strains, Phase II (KMG-II): from individual species to whole genera.</title>
        <authorList>
            <person name="Goeker M."/>
        </authorList>
    </citation>
    <scope>NUCLEOTIDE SEQUENCE [LARGE SCALE GENOMIC DNA]</scope>
    <source>
        <strain evidence="16 17">DSM 45601</strain>
    </source>
</reference>
<keyword evidence="7 13" id="KW-0812">Transmembrane</keyword>
<dbReference type="InterPro" id="IPR036890">
    <property type="entry name" value="HATPase_C_sf"/>
</dbReference>
<evidence type="ECO:0000256" key="12">
    <source>
        <dbReference type="SAM" id="MobiDB-lite"/>
    </source>
</evidence>
<evidence type="ECO:0000256" key="11">
    <source>
        <dbReference type="ARBA" id="ARBA00023136"/>
    </source>
</evidence>
<feature type="domain" description="HAMP" evidence="15">
    <location>
        <begin position="116"/>
        <end position="169"/>
    </location>
</feature>
<dbReference type="GO" id="GO:0005886">
    <property type="term" value="C:plasma membrane"/>
    <property type="evidence" value="ECO:0007669"/>
    <property type="project" value="UniProtKB-SubCell"/>
</dbReference>
<dbReference type="InterPro" id="IPR003660">
    <property type="entry name" value="HAMP_dom"/>
</dbReference>